<accession>B3TC25</accession>
<dbReference type="EMBL" id="EU016666">
    <property type="protein sequence ID" value="ABZ10134.1"/>
    <property type="molecule type" value="Genomic_DNA"/>
</dbReference>
<organism evidence="1">
    <name type="scientific">uncultured marine microorganism HF4000_APKG10F17</name>
    <dbReference type="NCBI Taxonomy" id="455558"/>
    <lineage>
        <taxon>unclassified sequences</taxon>
        <taxon>environmental samples</taxon>
    </lineage>
</organism>
<dbReference type="AlphaFoldDB" id="B3TC25"/>
<evidence type="ECO:0000313" key="1">
    <source>
        <dbReference type="EMBL" id="ABZ10134.1"/>
    </source>
</evidence>
<sequence>MNDCLIQTKHFQYERGINSTFNHLHVYGKLNRFGRNWWYSAYTPAVLRFGYGYPCGDGGQQLQLFLYRCGWYLSISESGTHQLEVFCFPHTRYSSIRISWGCRQQFFPRSFSQPGYSHFFTGCRPSLHHPKKAGGYRPDQFQDPSVHGVWNRFFFRIYRNGWTGAPDSASYVDQIPVKKSGGCFAGHSDPLGNLCFNRILNERATGSGTRPDVRYWAIDRSSTGCLFSF</sequence>
<proteinExistence type="predicted"/>
<name>B3TC25_9ZZZZ</name>
<protein>
    <submittedName>
        <fullName evidence="1">Uncharacterized protein</fullName>
    </submittedName>
</protein>
<reference evidence="1" key="1">
    <citation type="journal article" date="2008" name="ISME J.">
        <title>Genomic patterns of recombination, clonal divergence and environment in marine microbial populations.</title>
        <authorList>
            <person name="Konstantinidis K.T."/>
            <person name="Delong E.F."/>
        </authorList>
    </citation>
    <scope>NUCLEOTIDE SEQUENCE</scope>
</reference>
<gene>
    <name evidence="1" type="ORF">ALOHA_HF4000APKG10F17ctg1g34</name>
</gene>